<evidence type="ECO:0000313" key="2">
    <source>
        <dbReference type="EMBL" id="KAL0114425.1"/>
    </source>
</evidence>
<evidence type="ECO:0000313" key="3">
    <source>
        <dbReference type="Proteomes" id="UP001430953"/>
    </source>
</evidence>
<proteinExistence type="predicted"/>
<name>A0AAW2FGS1_9HYME</name>
<protein>
    <submittedName>
        <fullName evidence="2">Uncharacterized protein</fullName>
    </submittedName>
</protein>
<keyword evidence="3" id="KW-1185">Reference proteome</keyword>
<gene>
    <name evidence="2" type="ORF">PUN28_011582</name>
</gene>
<comment type="caution">
    <text evidence="2">The sequence shown here is derived from an EMBL/GenBank/DDBJ whole genome shotgun (WGS) entry which is preliminary data.</text>
</comment>
<sequence length="103" mass="12007">MKRQRRYFHQIVFDLENREDRLYGHGNKESDAGVSRPAGGMRDPPCPPFAMHDTSEGTSARSHRRERSEYRRHRPIFSPPSTRHLHLCSMEKTRASGRDNICS</sequence>
<dbReference type="EMBL" id="JADYXP020000011">
    <property type="protein sequence ID" value="KAL0114425.1"/>
    <property type="molecule type" value="Genomic_DNA"/>
</dbReference>
<organism evidence="2 3">
    <name type="scientific">Cardiocondyla obscurior</name>
    <dbReference type="NCBI Taxonomy" id="286306"/>
    <lineage>
        <taxon>Eukaryota</taxon>
        <taxon>Metazoa</taxon>
        <taxon>Ecdysozoa</taxon>
        <taxon>Arthropoda</taxon>
        <taxon>Hexapoda</taxon>
        <taxon>Insecta</taxon>
        <taxon>Pterygota</taxon>
        <taxon>Neoptera</taxon>
        <taxon>Endopterygota</taxon>
        <taxon>Hymenoptera</taxon>
        <taxon>Apocrita</taxon>
        <taxon>Aculeata</taxon>
        <taxon>Formicoidea</taxon>
        <taxon>Formicidae</taxon>
        <taxon>Myrmicinae</taxon>
        <taxon>Cardiocondyla</taxon>
    </lineage>
</organism>
<reference evidence="2 3" key="1">
    <citation type="submission" date="2023-03" db="EMBL/GenBank/DDBJ databases">
        <title>High recombination rates correlate with genetic variation in Cardiocondyla obscurior ants.</title>
        <authorList>
            <person name="Errbii M."/>
        </authorList>
    </citation>
    <scope>NUCLEOTIDE SEQUENCE [LARGE SCALE GENOMIC DNA]</scope>
    <source>
        <strain evidence="2">Alpha-2009</strain>
        <tissue evidence="2">Whole body</tissue>
    </source>
</reference>
<evidence type="ECO:0000256" key="1">
    <source>
        <dbReference type="SAM" id="MobiDB-lite"/>
    </source>
</evidence>
<accession>A0AAW2FGS1</accession>
<feature type="region of interest" description="Disordered" evidence="1">
    <location>
        <begin position="23"/>
        <end position="84"/>
    </location>
</feature>
<dbReference type="AlphaFoldDB" id="A0AAW2FGS1"/>
<dbReference type="Proteomes" id="UP001430953">
    <property type="component" value="Unassembled WGS sequence"/>
</dbReference>
<feature type="compositionally biased region" description="Basic residues" evidence="1">
    <location>
        <begin position="61"/>
        <end position="75"/>
    </location>
</feature>